<comment type="caution">
    <text evidence="2">The sequence shown here is derived from an EMBL/GenBank/DDBJ whole genome shotgun (WGS) entry which is preliminary data.</text>
</comment>
<evidence type="ECO:0000256" key="1">
    <source>
        <dbReference type="SAM" id="MobiDB-lite"/>
    </source>
</evidence>
<feature type="non-terminal residue" evidence="2">
    <location>
        <position position="1"/>
    </location>
</feature>
<feature type="compositionally biased region" description="Basic and acidic residues" evidence="1">
    <location>
        <begin position="31"/>
        <end position="40"/>
    </location>
</feature>
<organism evidence="2 3">
    <name type="scientific">Favolaschia claudopus</name>
    <dbReference type="NCBI Taxonomy" id="2862362"/>
    <lineage>
        <taxon>Eukaryota</taxon>
        <taxon>Fungi</taxon>
        <taxon>Dikarya</taxon>
        <taxon>Basidiomycota</taxon>
        <taxon>Agaricomycotina</taxon>
        <taxon>Agaricomycetes</taxon>
        <taxon>Agaricomycetidae</taxon>
        <taxon>Agaricales</taxon>
        <taxon>Marasmiineae</taxon>
        <taxon>Mycenaceae</taxon>
        <taxon>Favolaschia</taxon>
    </lineage>
</organism>
<protein>
    <submittedName>
        <fullName evidence="2">Uncharacterized protein</fullName>
    </submittedName>
</protein>
<accession>A0AAV9ZM80</accession>
<reference evidence="2 3" key="1">
    <citation type="journal article" date="2024" name="J Genomics">
        <title>Draft genome sequencing and assembly of Favolaschia claudopus CIRM-BRFM 2984 isolated from oak limbs.</title>
        <authorList>
            <person name="Navarro D."/>
            <person name="Drula E."/>
            <person name="Chaduli D."/>
            <person name="Cazenave R."/>
            <person name="Ahrendt S."/>
            <person name="Wang J."/>
            <person name="Lipzen A."/>
            <person name="Daum C."/>
            <person name="Barry K."/>
            <person name="Grigoriev I.V."/>
            <person name="Favel A."/>
            <person name="Rosso M.N."/>
            <person name="Martin F."/>
        </authorList>
    </citation>
    <scope>NUCLEOTIDE SEQUENCE [LARGE SCALE GENOMIC DNA]</scope>
    <source>
        <strain evidence="2 3">CIRM-BRFM 2984</strain>
    </source>
</reference>
<evidence type="ECO:0000313" key="3">
    <source>
        <dbReference type="Proteomes" id="UP001362999"/>
    </source>
</evidence>
<evidence type="ECO:0000313" key="2">
    <source>
        <dbReference type="EMBL" id="KAK6987474.1"/>
    </source>
</evidence>
<name>A0AAV9ZM80_9AGAR</name>
<gene>
    <name evidence="2" type="ORF">R3P38DRAFT_3450071</name>
</gene>
<feature type="region of interest" description="Disordered" evidence="1">
    <location>
        <begin position="27"/>
        <end position="55"/>
    </location>
</feature>
<keyword evidence="3" id="KW-1185">Reference proteome</keyword>
<sequence>MTSTMKNATRRFAGPFGDATNTIDAVTAMEPSKDGPESVSRRLRSKRLRSKSEPKPYATLRESEILLDADDIEVASVIVDASVPPMAAIYDNVEKESTDNVAPQTSTCACDEVPIHAEITESRHAAPGDHQLSIYDISTADVKYEPWSHPGAYTGYNNATPVVPFEPWSPHPYYSVSLHPTPYRCQLTNVPSTIPVQQSMPPPTPLSQIAIPEANILIPLPSNHLLYPYSAPTLLPRLLPGPPQQKYYFHGDEEDFYGVRYYDSEDERAEYAMSRVGPVRVFTYEGEVGYPGAAYIYYGV</sequence>
<dbReference type="Proteomes" id="UP001362999">
    <property type="component" value="Unassembled WGS sequence"/>
</dbReference>
<dbReference type="EMBL" id="JAWWNJ010000131">
    <property type="protein sequence ID" value="KAK6987474.1"/>
    <property type="molecule type" value="Genomic_DNA"/>
</dbReference>
<proteinExistence type="predicted"/>
<dbReference type="AlphaFoldDB" id="A0AAV9ZM80"/>